<dbReference type="RefSeq" id="WP_076341459.1">
    <property type="nucleotide sequence ID" value="NZ_CAMSPY010000068.1"/>
</dbReference>
<accession>A0A1U7NMI8</accession>
<comment type="caution">
    <text evidence="1">The sequence shown here is derived from an EMBL/GenBank/DDBJ whole genome shotgun (WGS) entry which is preliminary data.</text>
</comment>
<dbReference type="GeneID" id="78275590"/>
<dbReference type="Proteomes" id="UP000186705">
    <property type="component" value="Unassembled WGS sequence"/>
</dbReference>
<keyword evidence="2" id="KW-1185">Reference proteome</keyword>
<dbReference type="SUPFAM" id="SSF160148">
    <property type="entry name" value="CPE0013-like"/>
    <property type="match status" value="1"/>
</dbReference>
<organism evidence="1 2">
    <name type="scientific">Dubosiella newyorkensis</name>
    <dbReference type="NCBI Taxonomy" id="1862672"/>
    <lineage>
        <taxon>Bacteria</taxon>
        <taxon>Bacillati</taxon>
        <taxon>Bacillota</taxon>
        <taxon>Erysipelotrichia</taxon>
        <taxon>Erysipelotrichales</taxon>
        <taxon>Erysipelotrichaceae</taxon>
        <taxon>Dubosiella</taxon>
    </lineage>
</organism>
<evidence type="ECO:0000313" key="1">
    <source>
        <dbReference type="EMBL" id="OLU46411.1"/>
    </source>
</evidence>
<protein>
    <submittedName>
        <fullName evidence="1">Molybdopterin oxidoreductase</fullName>
    </submittedName>
</protein>
<dbReference type="PANTHER" id="PTHR39450">
    <property type="entry name" value="MOLYBDOPTERIN OXIDOREDUCTASE, 4FE-4S CLUSTER-BINDING SUBUNIT"/>
    <property type="match status" value="1"/>
</dbReference>
<dbReference type="PANTHER" id="PTHR39450:SF1">
    <property type="entry name" value="DUF1667 DOMAIN-CONTAINING PROTEIN"/>
    <property type="match status" value="1"/>
</dbReference>
<dbReference type="OrthoDB" id="9811531at2"/>
<dbReference type="Pfam" id="PF07892">
    <property type="entry name" value="DUF1667"/>
    <property type="match status" value="1"/>
</dbReference>
<dbReference type="AlphaFoldDB" id="A0A1U7NMI8"/>
<dbReference type="Gene3D" id="3.10.530.10">
    <property type="entry name" value="CPE0013-like"/>
    <property type="match status" value="1"/>
</dbReference>
<name>A0A1U7NMI8_9FIRM</name>
<dbReference type="SUPFAM" id="SSF53706">
    <property type="entry name" value="Formate dehydrogenase/DMSO reductase, domains 1-3"/>
    <property type="match status" value="1"/>
</dbReference>
<sequence>MFKQLTCINCPLGCSLEVLIEQGKVCSVKGNTCPRGKAYAYSEIEHPARIVTTSLPVVDGDWRMVSCKTKAPIPKEKIGEIMELLQDVIVQAPIQIGEILVENIANTNVDLVATREVHKI</sequence>
<dbReference type="InterPro" id="IPR036593">
    <property type="entry name" value="CPE0013-like_sf"/>
</dbReference>
<evidence type="ECO:0000313" key="2">
    <source>
        <dbReference type="Proteomes" id="UP000186705"/>
    </source>
</evidence>
<dbReference type="STRING" id="1862672.BO225_06490"/>
<gene>
    <name evidence="1" type="ORF">BO225_06490</name>
</gene>
<reference evidence="1 2" key="1">
    <citation type="submission" date="2016-11" db="EMBL/GenBank/DDBJ databases">
        <title>Description of two novel members of the family Erysipelotrichaceae: Ileibacterium lipovorans gen. nov., sp. nov. and Dubosiella newyorkensis, gen. nov., sp. nov.</title>
        <authorList>
            <person name="Cox L.M."/>
            <person name="Sohn J."/>
            <person name="Tyrrell K.L."/>
            <person name="Citron D.M."/>
            <person name="Lawson P.A."/>
            <person name="Patel N.B."/>
            <person name="Iizumi T."/>
            <person name="Perez-Perez G.I."/>
            <person name="Goldstein E.J."/>
            <person name="Blaser M.J."/>
        </authorList>
    </citation>
    <scope>NUCLEOTIDE SEQUENCE [LARGE SCALE GENOMIC DNA]</scope>
    <source>
        <strain evidence="1 2">NYU-BL-A4</strain>
    </source>
</reference>
<dbReference type="EMBL" id="MPKA01000065">
    <property type="protein sequence ID" value="OLU46411.1"/>
    <property type="molecule type" value="Genomic_DNA"/>
</dbReference>
<dbReference type="InterPro" id="IPR012460">
    <property type="entry name" value="DUF1667"/>
</dbReference>
<proteinExistence type="predicted"/>